<feature type="transmembrane region" description="Helical" evidence="1">
    <location>
        <begin position="414"/>
        <end position="434"/>
    </location>
</feature>
<accession>A0ABV2W7H6</accession>
<proteinExistence type="predicted"/>
<dbReference type="RefSeq" id="WP_359655872.1">
    <property type="nucleotide sequence ID" value="NZ_JBEXZP010000103.1"/>
</dbReference>
<feature type="transmembrane region" description="Helical" evidence="1">
    <location>
        <begin position="693"/>
        <end position="715"/>
    </location>
</feature>
<feature type="transmembrane region" description="Helical" evidence="1">
    <location>
        <begin position="653"/>
        <end position="681"/>
    </location>
</feature>
<evidence type="ECO:0000256" key="1">
    <source>
        <dbReference type="SAM" id="Phobius"/>
    </source>
</evidence>
<organism evidence="2 3">
    <name type="scientific">Streptomyces lavendulocolor</name>
    <dbReference type="NCBI Taxonomy" id="67316"/>
    <lineage>
        <taxon>Bacteria</taxon>
        <taxon>Bacillati</taxon>
        <taxon>Actinomycetota</taxon>
        <taxon>Actinomycetes</taxon>
        <taxon>Kitasatosporales</taxon>
        <taxon>Streptomycetaceae</taxon>
        <taxon>Streptomyces</taxon>
    </lineage>
</organism>
<evidence type="ECO:0000313" key="2">
    <source>
        <dbReference type="EMBL" id="MEU0708240.1"/>
    </source>
</evidence>
<sequence>MTAGALAPRLWRIGASAARRAEAGRIRSWALALATALLTLAVGGLVMADASFDGRTQRTLERSPRLAAAYPDEPVRALWRWDAAEAGGLAYDVIHLEPLTERQAPPPGLPRWPAPGEVFASRALLDASGEDAVVAQYGRLAGVIDPAGLEAPGEFLVYVRPTAAMLDRSLMQGISGFGETTGTGVLGEHLHYFGKGEFLAAYAGFVLLPVALLVAIAVRTGAAARDRRTVLLAALGGGWSARACCTAGEAARPVALGAVAGAVAMVPALVVDLPFPSTAFVLAAGDVRAAAPLLAGVLVAVPAAVLLVTVLAQPARRRARATRPTAVRTRAATWSLWLFPVALLFTVRVVDLAHPDSVVVLYATGYLLVLVTLPGVIGALVGLLGPRFAALGRRRGDAGLLLAGRRMAAAPRTVTRLVAALVVAIGIAVQIQVWTASLTAAGQGAVDSRERLGTSVLRAAPYAGPARVRAFHRALPAGVHALAVRVQVHGEGRGRVELVGGCPALRELRIGCDTRPRPVSFAAADPRLREYLGGVGAAAGMEVVVRSGDVAQLPEAAGAGRELVLFGAGGGRLPAATLNGIAHRHLAMSASVDYVLNGGGLGKLATAAGWLRLLSTVGIAVVCLSAGIGALTDFLRFGRELAPLSVLTSGGRLYGAVAGWSLLLPTALASLAGVGLAWWLAAPVRSVAPSDPLGLVSLTSGALVCALALTAWGAATARRAASGWRPVGD</sequence>
<evidence type="ECO:0000313" key="3">
    <source>
        <dbReference type="Proteomes" id="UP001550378"/>
    </source>
</evidence>
<comment type="caution">
    <text evidence="2">The sequence shown here is derived from an EMBL/GenBank/DDBJ whole genome shotgun (WGS) entry which is preliminary data.</text>
</comment>
<dbReference type="EMBL" id="JBEXZR010000009">
    <property type="protein sequence ID" value="MEU0708240.1"/>
    <property type="molecule type" value="Genomic_DNA"/>
</dbReference>
<evidence type="ECO:0008006" key="4">
    <source>
        <dbReference type="Google" id="ProtNLM"/>
    </source>
</evidence>
<feature type="transmembrane region" description="Helical" evidence="1">
    <location>
        <begin position="610"/>
        <end position="632"/>
    </location>
</feature>
<keyword evidence="1" id="KW-0472">Membrane</keyword>
<keyword evidence="1" id="KW-0812">Transmembrane</keyword>
<dbReference type="Proteomes" id="UP001550378">
    <property type="component" value="Unassembled WGS sequence"/>
</dbReference>
<feature type="transmembrane region" description="Helical" evidence="1">
    <location>
        <begin position="250"/>
        <end position="270"/>
    </location>
</feature>
<protein>
    <recommendedName>
        <fullName evidence="4">FtsX-like permease family protein</fullName>
    </recommendedName>
</protein>
<feature type="transmembrane region" description="Helical" evidence="1">
    <location>
        <begin position="290"/>
        <end position="311"/>
    </location>
</feature>
<keyword evidence="1" id="KW-1133">Transmembrane helix</keyword>
<feature type="transmembrane region" description="Helical" evidence="1">
    <location>
        <begin position="331"/>
        <end position="350"/>
    </location>
</feature>
<name>A0ABV2W7H6_9ACTN</name>
<feature type="transmembrane region" description="Helical" evidence="1">
    <location>
        <begin position="199"/>
        <end position="218"/>
    </location>
</feature>
<gene>
    <name evidence="2" type="ORF">ABZ508_12875</name>
</gene>
<reference evidence="2 3" key="1">
    <citation type="submission" date="2024-06" db="EMBL/GenBank/DDBJ databases">
        <title>The Natural Products Discovery Center: Release of the First 8490 Sequenced Strains for Exploring Actinobacteria Biosynthetic Diversity.</title>
        <authorList>
            <person name="Kalkreuter E."/>
            <person name="Kautsar S.A."/>
            <person name="Yang D."/>
            <person name="Bader C.D."/>
            <person name="Teijaro C.N."/>
            <person name="Fluegel L."/>
            <person name="Davis C.M."/>
            <person name="Simpson J.R."/>
            <person name="Lauterbach L."/>
            <person name="Steele A.D."/>
            <person name="Gui C."/>
            <person name="Meng S."/>
            <person name="Li G."/>
            <person name="Viehrig K."/>
            <person name="Ye F."/>
            <person name="Su P."/>
            <person name="Kiefer A.F."/>
            <person name="Nichols A."/>
            <person name="Cepeda A.J."/>
            <person name="Yan W."/>
            <person name="Fan B."/>
            <person name="Jiang Y."/>
            <person name="Adhikari A."/>
            <person name="Zheng C.-J."/>
            <person name="Schuster L."/>
            <person name="Cowan T.M."/>
            <person name="Smanski M.J."/>
            <person name="Chevrette M.G."/>
            <person name="De Carvalho L.P.S."/>
            <person name="Shen B."/>
        </authorList>
    </citation>
    <scope>NUCLEOTIDE SEQUENCE [LARGE SCALE GENOMIC DNA]</scope>
    <source>
        <strain evidence="2 3">NPDC006337</strain>
    </source>
</reference>
<keyword evidence="3" id="KW-1185">Reference proteome</keyword>
<feature type="transmembrane region" description="Helical" evidence="1">
    <location>
        <begin position="362"/>
        <end position="385"/>
    </location>
</feature>